<proteinExistence type="predicted"/>
<feature type="region of interest" description="Disordered" evidence="2">
    <location>
        <begin position="1"/>
        <end position="26"/>
    </location>
</feature>
<dbReference type="Pfam" id="PF09754">
    <property type="entry name" value="PAC2"/>
    <property type="match status" value="1"/>
</dbReference>
<dbReference type="InterPro" id="IPR008492">
    <property type="entry name" value="Rv2714-like"/>
</dbReference>
<dbReference type="RefSeq" id="WP_286266522.1">
    <property type="nucleotide sequence ID" value="NZ_AP028056.1"/>
</dbReference>
<keyword evidence="1" id="KW-0175">Coiled coil</keyword>
<dbReference type="SUPFAM" id="SSF159659">
    <property type="entry name" value="Cgl1923-like"/>
    <property type="match status" value="1"/>
</dbReference>
<dbReference type="EMBL" id="AP028056">
    <property type="protein sequence ID" value="BEH00815.1"/>
    <property type="molecule type" value="Genomic_DNA"/>
</dbReference>
<evidence type="ECO:0000313" key="3">
    <source>
        <dbReference type="EMBL" id="BEH00815.1"/>
    </source>
</evidence>
<keyword evidence="4" id="KW-1185">Reference proteome</keyword>
<reference evidence="3" key="1">
    <citation type="journal article" date="2024" name="Int. J. Syst. Evol. Microbiol.">
        <title>Brooklawnia propionicigenes sp. nov., a facultatively anaerobic, propionate-producing bacterium isolated from a methanogenic reactor treating waste from cattle farms.</title>
        <authorList>
            <person name="Akita Y."/>
            <person name="Ueki A."/>
            <person name="Tonouchi A."/>
            <person name="Sugawara Y."/>
            <person name="Honma S."/>
            <person name="Kaku N."/>
            <person name="Ueki K."/>
        </authorList>
    </citation>
    <scope>NUCLEOTIDE SEQUENCE</scope>
    <source>
        <strain evidence="3">SH051</strain>
    </source>
</reference>
<protein>
    <submittedName>
        <fullName evidence="3">PAC2 family protein</fullName>
    </submittedName>
</protein>
<evidence type="ECO:0000256" key="2">
    <source>
        <dbReference type="SAM" id="MobiDB-lite"/>
    </source>
</evidence>
<sequence>MLDPAELFNPEPHLESDEYPQPDGERPTLLITLGGYGDAGEAQELIGRQLSERLANHKLGTFDIDQLYDYAGQRPQIIFDRDHFTDYQKPEIALHKVTDDAGAGFFWLSGPEPALQWERMIASIEHVMDGFDIGRVLILQAVPAPTPHTRPIHVSGFASDPVLLGDRDGLPGTFQMSSPFIGLLTLRLGEHGKDVIGLAAHVPYYVAESGYPDAAIALLQQASSVSGLALPSDGSLAQSSETVNQTIEQQVAASAEAQQVVARLEQQYEQYMSHRQITPRANVPTAEEIGAEVEEFLKGLDDGDQPTD</sequence>
<name>A0AAN0K9W9_9ACTN</name>
<dbReference type="InterPro" id="IPR019151">
    <property type="entry name" value="Proteasome_assmbl_chaperone_2"/>
</dbReference>
<evidence type="ECO:0000256" key="1">
    <source>
        <dbReference type="SAM" id="Coils"/>
    </source>
</evidence>
<dbReference type="AlphaFoldDB" id="A0AAN0K9W9"/>
<gene>
    <name evidence="3" type="ORF">brsh051_00960</name>
</gene>
<dbReference type="PIRSF" id="PIRSF028754">
    <property type="entry name" value="UCP028754"/>
    <property type="match status" value="1"/>
</dbReference>
<dbReference type="Gene3D" id="3.40.50.10900">
    <property type="entry name" value="PAC-like subunit"/>
    <property type="match status" value="1"/>
</dbReference>
<dbReference type="Gene3D" id="1.10.287.100">
    <property type="match status" value="1"/>
</dbReference>
<organism evidence="3 4">
    <name type="scientific">Brooklawnia propionicigenes</name>
    <dbReference type="NCBI Taxonomy" id="3041175"/>
    <lineage>
        <taxon>Bacteria</taxon>
        <taxon>Bacillati</taxon>
        <taxon>Actinomycetota</taxon>
        <taxon>Actinomycetes</taxon>
        <taxon>Propionibacteriales</taxon>
        <taxon>Propionibacteriaceae</taxon>
        <taxon>Brooklawnia</taxon>
    </lineage>
</organism>
<dbReference type="KEGG" id="broo:brsh051_00960"/>
<dbReference type="Proteomes" id="UP001431656">
    <property type="component" value="Chromosome"/>
</dbReference>
<feature type="coiled-coil region" evidence="1">
    <location>
        <begin position="247"/>
        <end position="274"/>
    </location>
</feature>
<accession>A0AAN0K9W9</accession>
<dbReference type="InterPro" id="IPR038389">
    <property type="entry name" value="PSMG2_sf"/>
</dbReference>
<evidence type="ECO:0000313" key="4">
    <source>
        <dbReference type="Proteomes" id="UP001431656"/>
    </source>
</evidence>